<dbReference type="SMART" id="SM00248">
    <property type="entry name" value="ANK"/>
    <property type="match status" value="2"/>
</dbReference>
<feature type="compositionally biased region" description="Basic residues" evidence="4">
    <location>
        <begin position="223"/>
        <end position="233"/>
    </location>
</feature>
<keyword evidence="6" id="KW-1185">Reference proteome</keyword>
<dbReference type="PROSITE" id="PS50088">
    <property type="entry name" value="ANK_REPEAT"/>
    <property type="match status" value="1"/>
</dbReference>
<dbReference type="RefSeq" id="XP_001750307.1">
    <property type="nucleotide sequence ID" value="XM_001750255.1"/>
</dbReference>
<dbReference type="PANTHER" id="PTHR24173:SF74">
    <property type="entry name" value="ANKYRIN REPEAT DOMAIN-CONTAINING PROTEIN 16"/>
    <property type="match status" value="1"/>
</dbReference>
<dbReference type="KEGG" id="mbr:MONBRDRAFT_29806"/>
<dbReference type="eggNOG" id="KOG4412">
    <property type="taxonomic scope" value="Eukaryota"/>
</dbReference>
<evidence type="ECO:0000256" key="4">
    <source>
        <dbReference type="SAM" id="MobiDB-lite"/>
    </source>
</evidence>
<dbReference type="Gene3D" id="1.25.40.20">
    <property type="entry name" value="Ankyrin repeat-containing domain"/>
    <property type="match status" value="1"/>
</dbReference>
<accession>A9VC64</accession>
<dbReference type="AlphaFoldDB" id="A9VC64"/>
<evidence type="ECO:0000313" key="5">
    <source>
        <dbReference type="EMBL" id="EDQ84806.1"/>
    </source>
</evidence>
<dbReference type="InterPro" id="IPR002110">
    <property type="entry name" value="Ankyrin_rpt"/>
</dbReference>
<dbReference type="Proteomes" id="UP000001357">
    <property type="component" value="Unassembled WGS sequence"/>
</dbReference>
<protein>
    <submittedName>
        <fullName evidence="5">Uncharacterized protein</fullName>
    </submittedName>
</protein>
<keyword evidence="1" id="KW-0677">Repeat</keyword>
<keyword evidence="2 3" id="KW-0040">ANK repeat</keyword>
<dbReference type="EMBL" id="CH991580">
    <property type="protein sequence ID" value="EDQ84806.1"/>
    <property type="molecule type" value="Genomic_DNA"/>
</dbReference>
<evidence type="ECO:0000256" key="3">
    <source>
        <dbReference type="PROSITE-ProRule" id="PRU00023"/>
    </source>
</evidence>
<evidence type="ECO:0000256" key="1">
    <source>
        <dbReference type="ARBA" id="ARBA00022737"/>
    </source>
</evidence>
<reference evidence="5 6" key="1">
    <citation type="journal article" date="2008" name="Nature">
        <title>The genome of the choanoflagellate Monosiga brevicollis and the origin of metazoans.</title>
        <authorList>
            <consortium name="JGI Sequencing"/>
            <person name="King N."/>
            <person name="Westbrook M.J."/>
            <person name="Young S.L."/>
            <person name="Kuo A."/>
            <person name="Abedin M."/>
            <person name="Chapman J."/>
            <person name="Fairclough S."/>
            <person name="Hellsten U."/>
            <person name="Isogai Y."/>
            <person name="Letunic I."/>
            <person name="Marr M."/>
            <person name="Pincus D."/>
            <person name="Putnam N."/>
            <person name="Rokas A."/>
            <person name="Wright K.J."/>
            <person name="Zuzow R."/>
            <person name="Dirks W."/>
            <person name="Good M."/>
            <person name="Goodstein D."/>
            <person name="Lemons D."/>
            <person name="Li W."/>
            <person name="Lyons J.B."/>
            <person name="Morris A."/>
            <person name="Nichols S."/>
            <person name="Richter D.J."/>
            <person name="Salamov A."/>
            <person name="Bork P."/>
            <person name="Lim W.A."/>
            <person name="Manning G."/>
            <person name="Miller W.T."/>
            <person name="McGinnis W."/>
            <person name="Shapiro H."/>
            <person name="Tjian R."/>
            <person name="Grigoriev I.V."/>
            <person name="Rokhsar D."/>
        </authorList>
    </citation>
    <scope>NUCLEOTIDE SEQUENCE [LARGE SCALE GENOMIC DNA]</scope>
    <source>
        <strain evidence="6">MX1 / ATCC 50154</strain>
    </source>
</reference>
<evidence type="ECO:0000256" key="2">
    <source>
        <dbReference type="ARBA" id="ARBA00023043"/>
    </source>
</evidence>
<name>A9VC64_MONBE</name>
<dbReference type="STRING" id="81824.A9VC64"/>
<dbReference type="PANTHER" id="PTHR24173">
    <property type="entry name" value="ANKYRIN REPEAT CONTAINING"/>
    <property type="match status" value="1"/>
</dbReference>
<evidence type="ECO:0000313" key="6">
    <source>
        <dbReference type="Proteomes" id="UP000001357"/>
    </source>
</evidence>
<dbReference type="Pfam" id="PF13857">
    <property type="entry name" value="Ank_5"/>
    <property type="match status" value="1"/>
</dbReference>
<dbReference type="SUPFAM" id="SSF48403">
    <property type="entry name" value="Ankyrin repeat"/>
    <property type="match status" value="1"/>
</dbReference>
<dbReference type="InterPro" id="IPR036770">
    <property type="entry name" value="Ankyrin_rpt-contain_sf"/>
</dbReference>
<dbReference type="InParanoid" id="A9VC64"/>
<proteinExistence type="predicted"/>
<sequence>MVTVFRSPARRQNEAATTNQDGLDLFAACQAEDSQPAMSLLTNWSDEQIAAAVKYRNSGTDSLLHRACSAGHVGIVRLLLARDDVDVNAEDIYRNTPLHIACTHGNLDIVRLLLENTGLNTEPKNQGGRTPLDVATSNLFLSWPRLMHERSLHTKPRLSVLVRKTMEIIVMTTRSGAGNTKNLQLWSIMHFYTRMKSGWGRAEDATQKLEPSKTPYQAYQARSYKRRHWHRDK</sequence>
<feature type="repeat" description="ANK" evidence="3">
    <location>
        <begin position="93"/>
        <end position="116"/>
    </location>
</feature>
<dbReference type="PROSITE" id="PS50297">
    <property type="entry name" value="ANK_REP_REGION"/>
    <property type="match status" value="1"/>
</dbReference>
<gene>
    <name evidence="5" type="ORF">MONBRDRAFT_29806</name>
</gene>
<dbReference type="GeneID" id="5895600"/>
<organism evidence="5 6">
    <name type="scientific">Monosiga brevicollis</name>
    <name type="common">Choanoflagellate</name>
    <dbReference type="NCBI Taxonomy" id="81824"/>
    <lineage>
        <taxon>Eukaryota</taxon>
        <taxon>Choanoflagellata</taxon>
        <taxon>Craspedida</taxon>
        <taxon>Salpingoecidae</taxon>
        <taxon>Monosiga</taxon>
    </lineage>
</organism>
<feature type="region of interest" description="Disordered" evidence="4">
    <location>
        <begin position="203"/>
        <end position="233"/>
    </location>
</feature>